<organism evidence="1 2">
    <name type="scientific">Mycoplasma haematolamae (strain Purdue)</name>
    <dbReference type="NCBI Taxonomy" id="1212765"/>
    <lineage>
        <taxon>Bacteria</taxon>
        <taxon>Bacillati</taxon>
        <taxon>Mycoplasmatota</taxon>
        <taxon>Mollicutes</taxon>
        <taxon>Mycoplasmataceae</taxon>
        <taxon>Mycoplasma</taxon>
    </lineage>
</organism>
<reference evidence="1 2" key="1">
    <citation type="journal article" date="2012" name="J. Bacteriol.">
        <title>Genome Sequence of "Candidatus Mycoplasma haemolamae" Strain Purdue, a Red Blood Cell Pathogen of Alpacas (Vicugna pacos) and Llamas (Lama glama).</title>
        <authorList>
            <person name="Guimaraes A.M."/>
            <person name="Toth B."/>
            <person name="Santos A.P."/>
            <person name="do Nascimento N.C."/>
            <person name="Kritchevsky J.E."/>
            <person name="Messick J.B."/>
        </authorList>
    </citation>
    <scope>NUCLEOTIDE SEQUENCE [LARGE SCALE GENOMIC DNA]</scope>
    <source>
        <strain evidence="1 2">Purdue</strain>
    </source>
</reference>
<dbReference type="HOGENOM" id="CLU_2523967_0_0_14"/>
<dbReference type="Proteomes" id="UP000006502">
    <property type="component" value="Chromosome"/>
</dbReference>
<evidence type="ECO:0000313" key="2">
    <source>
        <dbReference type="Proteomes" id="UP000006502"/>
    </source>
</evidence>
<protein>
    <submittedName>
        <fullName evidence="1">Uncharacterized protein</fullName>
    </submittedName>
</protein>
<evidence type="ECO:0000313" key="1">
    <source>
        <dbReference type="EMBL" id="AFO51886.1"/>
    </source>
</evidence>
<dbReference type="EMBL" id="CP003731">
    <property type="protein sequence ID" value="AFO51886.1"/>
    <property type="molecule type" value="Genomic_DNA"/>
</dbReference>
<reference evidence="2" key="2">
    <citation type="submission" date="2012-07" db="EMBL/GenBank/DDBJ databases">
        <title>Complete genome sequence of 'Candidatus Mycoplasma haemolamae'.</title>
        <authorList>
            <person name="Guimaraes A.M.S."/>
            <person name="Toth B."/>
            <person name="Santos A.P."/>
            <person name="Nascimento N.C."/>
            <person name="Sojka J.E."/>
            <person name="Messick J.B."/>
        </authorList>
    </citation>
    <scope>NUCLEOTIDE SEQUENCE [LARGE SCALE GENOMIC DNA]</scope>
    <source>
        <strain evidence="2">Purdue</strain>
    </source>
</reference>
<sequence length="86" mass="9166">MSWTVLPKVAASAITAGGIVGGGSYVIHDLYPNSLWSCKFEQRFKDSLKLKDFYKDMFTKDSGSFKALESAASTQVSSGVPGAVSP</sequence>
<dbReference type="PATRIC" id="fig|1212765.3.peg.342"/>
<gene>
    <name evidence="1" type="ordered locus">MHLP_01530</name>
</gene>
<name>I7CF56_MYCHA</name>
<dbReference type="STRING" id="1212765.MHLP_01530"/>
<dbReference type="KEGG" id="mhl:MHLP_01530"/>
<proteinExistence type="predicted"/>
<keyword evidence="2" id="KW-1185">Reference proteome</keyword>
<dbReference type="AlphaFoldDB" id="I7CF56"/>
<accession>I7CF56</accession>